<sequence>MNRHLTLEKNMRLRATLLAVATAGATFAVPAAAHAAAVPKQTLRLTAGAESAPGVWTSLRMDIGAHTSGKAYLDLSDSKGLREVVFQRYDSKTKKWSTLPEDSYGNTSIATVTSTKAASVSLRFRPAPRDFWSVTPGAAVKSTVGASHFVGGRAINHASATTLVRTVTTKLTGVANSSTKRGVLHPFTLTTKNTTKRNLGAVGQDLQIAGSSKTKAASAKDFQLQQWKTDSQGHGSWKNLTLVNKGGRAVATGISPATKALAPGKTVTYKFRLAVRTTAVSGLNQVGLIVDTREGSQVIATSLADYWGSPNWD</sequence>
<dbReference type="EMBL" id="PJOS01000001">
    <property type="protein sequence ID" value="PKT74887.1"/>
    <property type="molecule type" value="Genomic_DNA"/>
</dbReference>
<keyword evidence="1" id="KW-0732">Signal</keyword>
<proteinExistence type="predicted"/>
<evidence type="ECO:0000256" key="1">
    <source>
        <dbReference type="SAM" id="SignalP"/>
    </source>
</evidence>
<comment type="caution">
    <text evidence="2">The sequence shown here is derived from an EMBL/GenBank/DDBJ whole genome shotgun (WGS) entry which is preliminary data.</text>
</comment>
<keyword evidence="3" id="KW-1185">Reference proteome</keyword>
<dbReference type="AlphaFoldDB" id="A0A2I0SY68"/>
<dbReference type="Proteomes" id="UP000236178">
    <property type="component" value="Unassembled WGS sequence"/>
</dbReference>
<evidence type="ECO:0000313" key="2">
    <source>
        <dbReference type="EMBL" id="PKT74887.1"/>
    </source>
</evidence>
<accession>A0A2I0SY68</accession>
<reference evidence="2 3" key="1">
    <citation type="submission" date="2017-12" db="EMBL/GenBank/DDBJ databases">
        <title>Streptomyces populusis sp. nov., a novel endophytic actinobacterium isolated from stems of Populus adenopoda Maxim.</title>
        <authorList>
            <person name="Wang Z."/>
        </authorList>
    </citation>
    <scope>NUCLEOTIDE SEQUENCE [LARGE SCALE GENOMIC DNA]</scope>
    <source>
        <strain evidence="2 3">A249</strain>
    </source>
</reference>
<name>A0A2I0SY68_9ACTN</name>
<protein>
    <submittedName>
        <fullName evidence="2">Uncharacterized protein</fullName>
    </submittedName>
</protein>
<gene>
    <name evidence="2" type="ORF">CW362_00365</name>
</gene>
<evidence type="ECO:0000313" key="3">
    <source>
        <dbReference type="Proteomes" id="UP000236178"/>
    </source>
</evidence>
<feature type="chain" id="PRO_5014177862" evidence="1">
    <location>
        <begin position="36"/>
        <end position="313"/>
    </location>
</feature>
<dbReference type="RefSeq" id="WP_103547197.1">
    <property type="nucleotide sequence ID" value="NZ_KZ626840.1"/>
</dbReference>
<organism evidence="2 3">
    <name type="scientific">Streptomyces populi</name>
    <dbReference type="NCBI Taxonomy" id="2058924"/>
    <lineage>
        <taxon>Bacteria</taxon>
        <taxon>Bacillati</taxon>
        <taxon>Actinomycetota</taxon>
        <taxon>Actinomycetes</taxon>
        <taxon>Kitasatosporales</taxon>
        <taxon>Streptomycetaceae</taxon>
        <taxon>Streptomyces</taxon>
    </lineage>
</organism>
<feature type="signal peptide" evidence="1">
    <location>
        <begin position="1"/>
        <end position="35"/>
    </location>
</feature>